<dbReference type="EMBL" id="CP039900">
    <property type="protein sequence ID" value="QCL82849.1"/>
    <property type="molecule type" value="Genomic_DNA"/>
</dbReference>
<organism evidence="1 2">
    <name type="scientific">Agrobacterium tumefaciens</name>
    <dbReference type="NCBI Taxonomy" id="358"/>
    <lineage>
        <taxon>Bacteria</taxon>
        <taxon>Pseudomonadati</taxon>
        <taxon>Pseudomonadota</taxon>
        <taxon>Alphaproteobacteria</taxon>
        <taxon>Hyphomicrobiales</taxon>
        <taxon>Rhizobiaceae</taxon>
        <taxon>Rhizobium/Agrobacterium group</taxon>
        <taxon>Agrobacterium</taxon>
        <taxon>Agrobacterium tumefaciens complex</taxon>
    </lineage>
</organism>
<dbReference type="RefSeq" id="WP_080830811.1">
    <property type="nucleotide sequence ID" value="NZ_CP039891.1"/>
</dbReference>
<gene>
    <name evidence="1" type="ORF">CFBP5877_27530</name>
</gene>
<dbReference type="InterPro" id="IPR009078">
    <property type="entry name" value="Ferritin-like_SF"/>
</dbReference>
<dbReference type="Gene3D" id="1.20.1260.10">
    <property type="match status" value="1"/>
</dbReference>
<dbReference type="GO" id="GO:0010124">
    <property type="term" value="P:phenylacetate catabolic process"/>
    <property type="evidence" value="ECO:0007669"/>
    <property type="project" value="InterPro"/>
</dbReference>
<dbReference type="InterPro" id="IPR007814">
    <property type="entry name" value="PaaA_PaaC"/>
</dbReference>
<sequence length="324" mass="37292">MTTLAPQAPAKTVGLSSTEAEEVALQTRLKAGGNVETIDEMTDRYRLVLKATISISADLEVMTLPLQHNSFFKSNSINERIALASALQDEMGHAQIMFRLLEDFGIDPYEQLFIRRPEDFKTFYNLEWEPIDAISTAVGHIMGDAAGYITTIDLESNCSYGPYSRSLRKVNFEENFHVKRGEYSIRHYMGLGEEVRQRVQAQIDLTFPRTAEWFGTTDDVKSRTDQLHYRVRGLSNDQLRQQWLSRVVPFCEEVGLKVPAHFDAELGIYVLDYQLPILFNNEVGKWDFRTVTWEEKKAQWKRGGPFKIPGLTRLQQELWGDDLW</sequence>
<reference evidence="1 2" key="1">
    <citation type="submission" date="2019-04" db="EMBL/GenBank/DDBJ databases">
        <title>Complete genome sequence of Agrobacterium tumefaciens CFBP5877.</title>
        <authorList>
            <person name="Huang Y.-Y."/>
            <person name="Chiang H.-Y."/>
            <person name="Chou L."/>
            <person name="Lai E.-M."/>
            <person name="Kuo C.-H."/>
        </authorList>
    </citation>
    <scope>NUCLEOTIDE SEQUENCE [LARGE SCALE GENOMIC DNA]</scope>
    <source>
        <strain evidence="1 2">CFBP5877</strain>
        <plasmid evidence="2">patcfbp5877b</plasmid>
    </source>
</reference>
<protein>
    <submittedName>
        <fullName evidence="1">Phenylacetic acid catabolic family protein</fullName>
    </submittedName>
</protein>
<geneLocation type="plasmid" evidence="2">
    <name>patcfbp5877b</name>
</geneLocation>
<dbReference type="Proteomes" id="UP000298579">
    <property type="component" value="Plasmid pAtCFBP5877b"/>
</dbReference>
<dbReference type="Pfam" id="PF05138">
    <property type="entry name" value="PaaA_PaaC"/>
    <property type="match status" value="1"/>
</dbReference>
<dbReference type="PANTHER" id="PTHR30458:SF0">
    <property type="entry name" value="1,2-PHENYLACETYL-COA EPOXIDASE, SUBUNIT C"/>
    <property type="match status" value="1"/>
</dbReference>
<dbReference type="SUPFAM" id="SSF47240">
    <property type="entry name" value="Ferritin-like"/>
    <property type="match status" value="1"/>
</dbReference>
<name>A0AAE6EHU2_AGRTU</name>
<dbReference type="PANTHER" id="PTHR30458">
    <property type="entry name" value="PHENYLACETIC ACID DEGRADATION PROTEIN PAA"/>
    <property type="match status" value="1"/>
</dbReference>
<dbReference type="InterPro" id="IPR012347">
    <property type="entry name" value="Ferritin-like"/>
</dbReference>
<evidence type="ECO:0000313" key="1">
    <source>
        <dbReference type="EMBL" id="QCL82849.1"/>
    </source>
</evidence>
<proteinExistence type="predicted"/>
<keyword evidence="1" id="KW-0614">Plasmid</keyword>
<dbReference type="AlphaFoldDB" id="A0AAE6EHU2"/>
<evidence type="ECO:0000313" key="2">
    <source>
        <dbReference type="Proteomes" id="UP000298579"/>
    </source>
</evidence>
<accession>A0AAE6EHU2</accession>
<dbReference type="GO" id="GO:0005829">
    <property type="term" value="C:cytosol"/>
    <property type="evidence" value="ECO:0007669"/>
    <property type="project" value="TreeGrafter"/>
</dbReference>
<dbReference type="InterPro" id="IPR052703">
    <property type="entry name" value="Aromatic_CoA_ox/epox"/>
</dbReference>